<feature type="compositionally biased region" description="Basic and acidic residues" evidence="1">
    <location>
        <begin position="725"/>
        <end position="738"/>
    </location>
</feature>
<feature type="region of interest" description="Disordered" evidence="1">
    <location>
        <begin position="1063"/>
        <end position="1130"/>
    </location>
</feature>
<dbReference type="EMBL" id="NTJZ01000020">
    <property type="protein sequence ID" value="PDH32202.1"/>
    <property type="molecule type" value="Genomic_DNA"/>
</dbReference>
<feature type="transmembrane region" description="Helical" evidence="2">
    <location>
        <begin position="153"/>
        <end position="173"/>
    </location>
</feature>
<feature type="transmembrane region" description="Helical" evidence="2">
    <location>
        <begin position="56"/>
        <end position="79"/>
    </location>
</feature>
<name>A0A2A5W707_9GAMM</name>
<evidence type="ECO:0000256" key="2">
    <source>
        <dbReference type="SAM" id="Phobius"/>
    </source>
</evidence>
<evidence type="ECO:0000313" key="4">
    <source>
        <dbReference type="Proteomes" id="UP000219329"/>
    </source>
</evidence>
<feature type="compositionally biased region" description="Polar residues" evidence="1">
    <location>
        <begin position="710"/>
        <end position="720"/>
    </location>
</feature>
<dbReference type="Proteomes" id="UP000219329">
    <property type="component" value="Unassembled WGS sequence"/>
</dbReference>
<keyword evidence="2" id="KW-0812">Transmembrane</keyword>
<accession>A0A2A5W707</accession>
<keyword evidence="2" id="KW-0472">Membrane</keyword>
<gene>
    <name evidence="3" type="ORF">CNF02_12600</name>
</gene>
<evidence type="ECO:0000256" key="1">
    <source>
        <dbReference type="SAM" id="MobiDB-lite"/>
    </source>
</evidence>
<feature type="region of interest" description="Disordered" evidence="1">
    <location>
        <begin position="706"/>
        <end position="865"/>
    </location>
</feature>
<feature type="transmembrane region" description="Helical" evidence="2">
    <location>
        <begin position="29"/>
        <end position="50"/>
    </location>
</feature>
<feature type="compositionally biased region" description="Basic and acidic residues" evidence="1">
    <location>
        <begin position="747"/>
        <end position="767"/>
    </location>
</feature>
<feature type="region of interest" description="Disordered" evidence="1">
    <location>
        <begin position="536"/>
        <end position="555"/>
    </location>
</feature>
<organism evidence="3 4">
    <name type="scientific">OM182 bacterium MED-G28</name>
    <dbReference type="NCBI Taxonomy" id="1986256"/>
    <lineage>
        <taxon>Bacteria</taxon>
        <taxon>Pseudomonadati</taxon>
        <taxon>Pseudomonadota</taxon>
        <taxon>Gammaproteobacteria</taxon>
        <taxon>OMG group</taxon>
        <taxon>OM182 clade</taxon>
    </lineage>
</organism>
<feature type="compositionally biased region" description="Low complexity" evidence="1">
    <location>
        <begin position="768"/>
        <end position="844"/>
    </location>
</feature>
<feature type="compositionally biased region" description="Basic and acidic residues" evidence="1">
    <location>
        <begin position="851"/>
        <end position="865"/>
    </location>
</feature>
<keyword evidence="2" id="KW-1133">Transmembrane helix</keyword>
<protein>
    <recommendedName>
        <fullName evidence="5">DUF4175 domain-containing protein</fullName>
    </recommendedName>
</protein>
<feature type="compositionally biased region" description="Polar residues" evidence="1">
    <location>
        <begin position="896"/>
        <end position="910"/>
    </location>
</feature>
<dbReference type="InterPro" id="IPR050588">
    <property type="entry name" value="WNK_Ser-Thr_kinase"/>
</dbReference>
<feature type="region of interest" description="Disordered" evidence="1">
    <location>
        <begin position="882"/>
        <end position="910"/>
    </location>
</feature>
<sequence length="1218" mass="136181">MSSPTFESLRTTLKTLRRRRSNLFILKQVSYFAIAASVFVLFASATVAWLNLDKTGIIFLFVLCLLAVIPLAWWFASILTRRHTDDRRLAHYVEDRIPDLEQRLLTSLEFNEEDLVHGRAGVSQQFIQQLWVDAQEHVQQQQREVETVVPAKASWISFGSAAAVVAIVIALFVSSDALLNAGSRLAWPFSIDEPIVIVSVPADIEISVEPGDLEMQRGDSLTIIAQVKNAIPDTINLRLQDDNLNWRDYRMAQDGSGSESATYSYFVSSLVEDTTYYVTFQERGEQSSPQYEISLFDLPQIEQIDLAFEYPDYTGIEDIIEEDSGDMVVPEGTIVDLKVTFNKAISVASVEFEESYSSAEDEEEINAAVEYEDLELTLEGNVGVAKFTVTQDGIYRIRATDFSDMQSQNPLDYFIRAIEDNPPELALIRPGKDEDVMPLDEVILEIDASDDYGLSQFVLNYSVVGTEEVEVNFLPETNVRNVSGNELIYLEDLEVEPGDFVSYFLTLADNNGLEGPAEVISDIYFLQVIPTDQEFRRNSGGGGGGGGGGGQGGDDSSALVSIQKDIIAATWKLKNRQSKVSPDEFSSDAEIIAESQKDATGRARMSIDRLAERLNFSDDTYDSAVENLSLAIDQMNAAANELDLEQITSALQPEQLALQYILKAEASINRTDISMQQGGGGGGGGGAQQERDDLRELFEMEMGQLENRYETPNSSRGSSPEQQEEENKLEELARRQEGLTRAQRNLARREEQMTEEQRRRELERLMRQQEQLSREVQQLAQQNNQRQQNSQPQPSQSGQQSQSQASPGGSSSGGQQQQQQTALQRAAQQMQEASESETASIAAARSQKALENIRERQRELSEQGDRSVNQLAQNLGQRGQQLLQQQRQLQEELESTSRQQGLGQTRQSVRNSNELQDLVEMQQQQQRDLEEIEDMLRAIIARGDNDDQRLMSQAQEASRDLRPIREEMQTSNRVLRNGMVNLSVDIEGEIEDQIEEFAQQLAGLNPANTNSPTDQIARAARDAEELREQIENLEQQARAFNGEEQQPGTGVPTVRELRDQLNRSQQLAQNLQQQLQQQAQAGGQQPGSQSGGQPGQADGTDGRQQIGGGREESQDRAGTGGRITADGNNLPWGNARSIRQILTQQNIEDFLNQPELFRELLDPIIELEGALRAQAELDAINNKLYASLEEDIPDEYRDLVQEYYRVLSENQGSENQAQ</sequence>
<evidence type="ECO:0000313" key="3">
    <source>
        <dbReference type="EMBL" id="PDH32202.1"/>
    </source>
</evidence>
<dbReference type="PANTHER" id="PTHR13902">
    <property type="entry name" value="SERINE/THREONINE-PROTEIN KINASE WNK WITH NO LYSINE -RELATED"/>
    <property type="match status" value="1"/>
</dbReference>
<proteinExistence type="predicted"/>
<evidence type="ECO:0008006" key="5">
    <source>
        <dbReference type="Google" id="ProtNLM"/>
    </source>
</evidence>
<comment type="caution">
    <text evidence="3">The sequence shown here is derived from an EMBL/GenBank/DDBJ whole genome shotgun (WGS) entry which is preliminary data.</text>
</comment>
<reference evidence="3 4" key="1">
    <citation type="submission" date="2017-08" db="EMBL/GenBank/DDBJ databases">
        <title>Fine stratification of microbial communities through a metagenomic profile of the photic zone.</title>
        <authorList>
            <person name="Haro-Moreno J.M."/>
            <person name="Lopez-Perez M."/>
            <person name="De La Torre J."/>
            <person name="Picazo A."/>
            <person name="Camacho A."/>
            <person name="Rodriguez-Valera F."/>
        </authorList>
    </citation>
    <scope>NUCLEOTIDE SEQUENCE [LARGE SCALE GENOMIC DNA]</scope>
    <source>
        <strain evidence="3">MED-G28</strain>
    </source>
</reference>
<feature type="compositionally biased region" description="Low complexity" evidence="1">
    <location>
        <begin position="1063"/>
        <end position="1088"/>
    </location>
</feature>
<feature type="compositionally biased region" description="Gly residues" evidence="1">
    <location>
        <begin position="539"/>
        <end position="553"/>
    </location>
</feature>
<dbReference type="AlphaFoldDB" id="A0A2A5W707"/>